<dbReference type="PANTHER" id="PTHR45872:SF3">
    <property type="entry name" value="RHO GUANINE NUCLEOTIDE EXCHANGE FACTOR 12"/>
    <property type="match status" value="1"/>
</dbReference>
<dbReference type="FunFam" id="2.30.29.30:FF:000072">
    <property type="entry name" value="Rho guanine nucleotide exchange factor 1"/>
    <property type="match status" value="1"/>
</dbReference>
<dbReference type="CDD" id="cd23069">
    <property type="entry name" value="PDZ_ARHGEF11-12-like"/>
    <property type="match status" value="1"/>
</dbReference>
<keyword evidence="6" id="KW-0344">Guanine-nucleotide releasing factor</keyword>
<dbReference type="Pfam" id="PF09128">
    <property type="entry name" value="RGS-like"/>
    <property type="match status" value="1"/>
</dbReference>
<dbReference type="InterPro" id="IPR001331">
    <property type="entry name" value="GDS_CDC24_CS"/>
</dbReference>
<dbReference type="SUPFAM" id="SSF50729">
    <property type="entry name" value="PH domain-like"/>
    <property type="match status" value="1"/>
</dbReference>
<evidence type="ECO:0000259" key="15">
    <source>
        <dbReference type="PROSITE" id="PS50003"/>
    </source>
</evidence>
<dbReference type="InterPro" id="IPR011993">
    <property type="entry name" value="PH-like_dom_sf"/>
</dbReference>
<dbReference type="SUPFAM" id="SSF50156">
    <property type="entry name" value="PDZ domain-like"/>
    <property type="match status" value="1"/>
</dbReference>
<feature type="region of interest" description="Disordered" evidence="14">
    <location>
        <begin position="13"/>
        <end position="59"/>
    </location>
</feature>
<feature type="domain" description="PH" evidence="15">
    <location>
        <begin position="1009"/>
        <end position="1122"/>
    </location>
</feature>
<dbReference type="GO" id="GO:0005737">
    <property type="term" value="C:cytoplasm"/>
    <property type="evidence" value="ECO:0007669"/>
    <property type="project" value="UniProtKB-SubCell"/>
</dbReference>
<protein>
    <recommendedName>
        <fullName evidence="11">Rho guanine nucleotide exchange factor 12</fullName>
    </recommendedName>
    <alternativeName>
        <fullName evidence="12">Leukemia-associated RhoGEF</fullName>
    </alternativeName>
</protein>
<feature type="non-terminal residue" evidence="18">
    <location>
        <position position="1"/>
    </location>
</feature>
<dbReference type="Gene3D" id="1.10.167.10">
    <property type="entry name" value="Regulator of G-protein Signalling 4, domain 2"/>
    <property type="match status" value="1"/>
</dbReference>
<evidence type="ECO:0000256" key="7">
    <source>
        <dbReference type="ARBA" id="ARBA00022990"/>
    </source>
</evidence>
<sequence>SVLLFRFPLKKPTRHGSILSRESPADKKQKVERCSSTHDFDPTDSSSKKTKSSSEESRSETYGLVQRCVVIQRDENGFGLTVSGDNPVFVQSVKEDGAAMRAGVQTGDRIIKVNGTLVTHSNHLEVVKLIKSGSYVALTVQGRPPGSPQIPLADSEVDLAGFGHMSPIMTSPHSPGTSGNAERITSPVLMGEENNIVHNQKVEILRKMLQKEQERLQSLQEEYSRSPTTKLHKEIQEAKKHIPQLQEQLSKATGSTQVTQRVRLLQSQQLQHFAALPFCLWFPCADSGCPVYALAQDWGWMISKLHSNPFTFMILCFSQLGCYSDSQSSVGSPLSRVGTQIIGAEDDDFDTEQEQINGQGSCFQSIELLKSRPAHLAVLLHHVVSQFDPAALLCYLYTDLYKQTNSKETRRVFLEFYQFFLDRAANLKVPVPDEISLELDRRRPELLPEELHRQFIQTMQDKVCPEVQRNLEDFRQKRSMGLTLAEGELTKLDAERLRDRNAVEKERTCAEQIIAKIEEVLMTSQPLEEDKSSTMQYVILTYMKHLGVKVKEPRNLEQKRGRIGFLPKIKQSIKKEKEGEEKGKRRGFPNILGPPRRPSRHDSSAIGRAMEMQKPRHPKHIATASSVIPEPPESSKMRQSGSSSDGTDAPYSPANPMSPLAMGPFSSPEGNKDSEAGLKQTGEVPPVSDSLDGTPRTPNNTFEFPSPLENLQEEEGESERMVDMGTPKPFRKMDSVGFADVQSEDELYDCDMDMDPPNWQQLVSREVLMGLKPYEIKRQEVINELFYTERAHVRTLKVLHNVFYQRVTREGILSSSDKRKIFSNLEDILGLHVALNDQMKSVRKRNETSVIGQIGEDLLSWFSGPAEEKLKHATATFCSNQPFALEVIKSRQKKDSRFQTFVQDAESNPLCRRLQLKDIIPTEMQRLTKYPLLLDNIAKYTELPEEKEKVKKAADHCRQILNHVNQAVKESENKQHLEDYQRRLDLSYLKQSEDPMMDEFRNLDLTKRKMLHEGPLTWKVNRDKTIDLYTLLLEDILVLLQKQDDKLVLKCHSKILASTADSKHTFSPIIKLNTVLVRQVATDNKAFFVISMSENGAHIYELVAQTVSEKNVWQDLIAQMAGTVKMGSTRRVIPLPQSGPGEEEREEEEQQKLKEQNDIPASSLQSPDKDLGLESPLILNTQSSSPIMAEKSKVESLLGSEGQFDKVQQADLALKDSSACYEHTATTSPSVPEGQWALDALRN</sequence>
<dbReference type="InterPro" id="IPR044926">
    <property type="entry name" value="RGS_subdomain_2"/>
</dbReference>
<evidence type="ECO:0000313" key="18">
    <source>
        <dbReference type="EMBL" id="KFP72225.1"/>
    </source>
</evidence>
<dbReference type="GO" id="GO:0007266">
    <property type="term" value="P:Rho protein signal transduction"/>
    <property type="evidence" value="ECO:0007669"/>
    <property type="project" value="InterPro"/>
</dbReference>
<dbReference type="Pfam" id="PF00621">
    <property type="entry name" value="RhoGEF"/>
    <property type="match status" value="1"/>
</dbReference>
<proteinExistence type="predicted"/>
<evidence type="ECO:0000256" key="2">
    <source>
        <dbReference type="ARBA" id="ARBA00004496"/>
    </source>
</evidence>
<feature type="compositionally biased region" description="Basic and acidic residues" evidence="14">
    <location>
        <begin position="573"/>
        <end position="583"/>
    </location>
</feature>
<evidence type="ECO:0000256" key="13">
    <source>
        <dbReference type="SAM" id="Coils"/>
    </source>
</evidence>
<keyword evidence="4" id="KW-0963">Cytoplasm</keyword>
<comment type="subcellular location">
    <subcellularLocation>
        <location evidence="2">Cytoplasm</location>
    </subcellularLocation>
    <subcellularLocation>
        <location evidence="1">Membrane</location>
    </subcellularLocation>
</comment>
<evidence type="ECO:0000256" key="9">
    <source>
        <dbReference type="ARBA" id="ARBA00023136"/>
    </source>
</evidence>
<dbReference type="Gene3D" id="2.30.42.10">
    <property type="match status" value="1"/>
</dbReference>
<organism evidence="18 19">
    <name type="scientific">Acanthisitta chloris</name>
    <name type="common">rifleman</name>
    <dbReference type="NCBI Taxonomy" id="57068"/>
    <lineage>
        <taxon>Eukaryota</taxon>
        <taxon>Metazoa</taxon>
        <taxon>Chordata</taxon>
        <taxon>Craniata</taxon>
        <taxon>Vertebrata</taxon>
        <taxon>Euteleostomi</taxon>
        <taxon>Archelosauria</taxon>
        <taxon>Archosauria</taxon>
        <taxon>Dinosauria</taxon>
        <taxon>Saurischia</taxon>
        <taxon>Theropoda</taxon>
        <taxon>Coelurosauria</taxon>
        <taxon>Aves</taxon>
        <taxon>Neognathae</taxon>
        <taxon>Neoaves</taxon>
        <taxon>Telluraves</taxon>
        <taxon>Australaves</taxon>
        <taxon>Passeriformes</taxon>
        <taxon>Acanthisittidae</taxon>
        <taxon>Acanthisitta</taxon>
    </lineage>
</organism>
<evidence type="ECO:0000313" key="19">
    <source>
        <dbReference type="Proteomes" id="UP000053537"/>
    </source>
</evidence>
<dbReference type="FunFam" id="1.10.167.10:FF:000008">
    <property type="entry name" value="rho guanine nucleotide exchange factor 12"/>
    <property type="match status" value="1"/>
</dbReference>
<dbReference type="InterPro" id="IPR037801">
    <property type="entry name" value="ARHGEF12_PH"/>
</dbReference>
<feature type="domain" description="PDZ" evidence="17">
    <location>
        <begin position="68"/>
        <end position="132"/>
    </location>
</feature>
<evidence type="ECO:0000256" key="6">
    <source>
        <dbReference type="ARBA" id="ARBA00022658"/>
    </source>
</evidence>
<dbReference type="InterPro" id="IPR036305">
    <property type="entry name" value="RGS_sf"/>
</dbReference>
<dbReference type="SMART" id="SM00325">
    <property type="entry name" value="RhoGEF"/>
    <property type="match status" value="1"/>
</dbReference>
<keyword evidence="19" id="KW-1185">Reference proteome</keyword>
<dbReference type="InterPro" id="IPR041020">
    <property type="entry name" value="PH_16"/>
</dbReference>
<evidence type="ECO:0000256" key="11">
    <source>
        <dbReference type="ARBA" id="ARBA00074302"/>
    </source>
</evidence>
<feature type="coiled-coil region" evidence="13">
    <location>
        <begin position="199"/>
        <end position="255"/>
    </location>
</feature>
<evidence type="ECO:0000256" key="4">
    <source>
        <dbReference type="ARBA" id="ARBA00022490"/>
    </source>
</evidence>
<feature type="non-terminal residue" evidence="18">
    <location>
        <position position="1243"/>
    </location>
</feature>
<dbReference type="PANTHER" id="PTHR45872">
    <property type="entry name" value="RHO GUANINE NUCLEOTIDE EXCHANGE FACTOR 2, ISOFORM D"/>
    <property type="match status" value="1"/>
</dbReference>
<feature type="compositionally biased region" description="Polar residues" evidence="14">
    <location>
        <begin position="637"/>
        <end position="646"/>
    </location>
</feature>
<gene>
    <name evidence="18" type="ORF">N310_03191</name>
</gene>
<keyword evidence="5" id="KW-0597">Phosphoprotein</keyword>
<dbReference type="GO" id="GO:0016020">
    <property type="term" value="C:membrane"/>
    <property type="evidence" value="ECO:0007669"/>
    <property type="project" value="UniProtKB-SubCell"/>
</dbReference>
<keyword evidence="9" id="KW-0472">Membrane</keyword>
<dbReference type="SMART" id="SM00228">
    <property type="entry name" value="PDZ"/>
    <property type="match status" value="1"/>
</dbReference>
<reference evidence="18 19" key="1">
    <citation type="submission" date="2014-04" db="EMBL/GenBank/DDBJ databases">
        <title>Genome evolution of avian class.</title>
        <authorList>
            <person name="Zhang G."/>
            <person name="Li C."/>
        </authorList>
    </citation>
    <scope>NUCLEOTIDE SEQUENCE [LARGE SCALE GENOMIC DNA]</scope>
    <source>
        <strain evidence="18">BGI_N310</strain>
    </source>
</reference>
<evidence type="ECO:0000256" key="1">
    <source>
        <dbReference type="ARBA" id="ARBA00004370"/>
    </source>
</evidence>
<evidence type="ECO:0000256" key="8">
    <source>
        <dbReference type="ARBA" id="ARBA00023054"/>
    </source>
</evidence>
<evidence type="ECO:0000256" key="14">
    <source>
        <dbReference type="SAM" id="MobiDB-lite"/>
    </source>
</evidence>
<dbReference type="CDD" id="cd13390">
    <property type="entry name" value="PH_LARG"/>
    <property type="match status" value="1"/>
</dbReference>
<keyword evidence="8 13" id="KW-0175">Coiled coil</keyword>
<feature type="domain" description="DH" evidence="16">
    <location>
        <begin position="777"/>
        <end position="967"/>
    </location>
</feature>
<feature type="compositionally biased region" description="Basic and acidic residues" evidence="14">
    <location>
        <begin position="23"/>
        <end position="41"/>
    </location>
</feature>
<dbReference type="InterPro" id="IPR001849">
    <property type="entry name" value="PH_domain"/>
</dbReference>
<dbReference type="Pfam" id="PF17838">
    <property type="entry name" value="PH_16"/>
    <property type="match status" value="1"/>
</dbReference>
<evidence type="ECO:0000256" key="12">
    <source>
        <dbReference type="ARBA" id="ARBA00075151"/>
    </source>
</evidence>
<dbReference type="PROSITE" id="PS50010">
    <property type="entry name" value="DH_2"/>
    <property type="match status" value="1"/>
</dbReference>
<dbReference type="GO" id="GO:0005085">
    <property type="term" value="F:guanyl-nucleotide exchange factor activity"/>
    <property type="evidence" value="ECO:0007669"/>
    <property type="project" value="UniProtKB-KW"/>
</dbReference>
<evidence type="ECO:0000256" key="5">
    <source>
        <dbReference type="ARBA" id="ARBA00022553"/>
    </source>
</evidence>
<dbReference type="Gene3D" id="1.20.900.10">
    <property type="entry name" value="Dbl homology (DH) domain"/>
    <property type="match status" value="1"/>
</dbReference>
<dbReference type="InterPro" id="IPR037884">
    <property type="entry name" value="LARG_RGS"/>
</dbReference>
<evidence type="ECO:0000256" key="3">
    <source>
        <dbReference type="ARBA" id="ARBA00022468"/>
    </source>
</evidence>
<evidence type="ECO:0000259" key="16">
    <source>
        <dbReference type="PROSITE" id="PS50010"/>
    </source>
</evidence>
<name>A0A091MEG2_9PASS</name>
<feature type="region of interest" description="Disordered" evidence="14">
    <location>
        <begin position="1129"/>
        <end position="1173"/>
    </location>
</feature>
<feature type="region of interest" description="Disordered" evidence="14">
    <location>
        <begin position="567"/>
        <end position="719"/>
    </location>
</feature>
<dbReference type="EMBL" id="KK825143">
    <property type="protein sequence ID" value="KFP72225.1"/>
    <property type="molecule type" value="Genomic_DNA"/>
</dbReference>
<dbReference type="InterPro" id="IPR001478">
    <property type="entry name" value="PDZ"/>
</dbReference>
<dbReference type="SUPFAM" id="SSF48097">
    <property type="entry name" value="Regulator of G-protein signaling, RGS"/>
    <property type="match status" value="1"/>
</dbReference>
<dbReference type="Gene3D" id="2.30.29.30">
    <property type="entry name" value="Pleckstrin-homology domain (PH domain)/Phosphotyrosine-binding domain (PTB)"/>
    <property type="match status" value="1"/>
</dbReference>
<dbReference type="Pfam" id="PF00595">
    <property type="entry name" value="PDZ"/>
    <property type="match status" value="1"/>
</dbReference>
<keyword evidence="3" id="KW-0343">GTPase activation</keyword>
<comment type="function">
    <text evidence="10">May play a role in the regulation of RhoA GTPase by guanine nucleotide-binding alpha-12 (GNA12) and alpha-13 (GNA13). Acts as guanine nucleotide exchange factor (GEF) for RhoA GTPase and may act as GTPase-activating protein (GAP) for GNA12 and GNA13.</text>
</comment>
<dbReference type="InterPro" id="IPR035899">
    <property type="entry name" value="DBL_dom_sf"/>
</dbReference>
<dbReference type="GO" id="GO:0005096">
    <property type="term" value="F:GTPase activator activity"/>
    <property type="evidence" value="ECO:0007669"/>
    <property type="project" value="UniProtKB-KW"/>
</dbReference>
<dbReference type="PROSITE" id="PS50003">
    <property type="entry name" value="PH_DOMAIN"/>
    <property type="match status" value="1"/>
</dbReference>
<dbReference type="InterPro" id="IPR000219">
    <property type="entry name" value="DH_dom"/>
</dbReference>
<accession>A0A091MEG2</accession>
<dbReference type="PROSITE" id="PS50106">
    <property type="entry name" value="PDZ"/>
    <property type="match status" value="1"/>
</dbReference>
<dbReference type="CDD" id="cd08754">
    <property type="entry name" value="RGS_LARG"/>
    <property type="match status" value="1"/>
</dbReference>
<dbReference type="FunFam" id="2.30.42.10:FF:000033">
    <property type="entry name" value="Rho guanine nucleotide exchange factor (GEF) 11"/>
    <property type="match status" value="1"/>
</dbReference>
<dbReference type="InterPro" id="IPR036034">
    <property type="entry name" value="PDZ_sf"/>
</dbReference>
<dbReference type="SMART" id="SM00233">
    <property type="entry name" value="PH"/>
    <property type="match status" value="1"/>
</dbReference>
<keyword evidence="7" id="KW-0007">Acetylation</keyword>
<evidence type="ECO:0000259" key="17">
    <source>
        <dbReference type="PROSITE" id="PS50106"/>
    </source>
</evidence>
<dbReference type="FunFam" id="1.20.900.10:FF:000006">
    <property type="entry name" value="Rho guanine nucleotide exchange factor (GEF) 11"/>
    <property type="match status" value="1"/>
</dbReference>
<dbReference type="CDD" id="cd00160">
    <property type="entry name" value="RhoGEF"/>
    <property type="match status" value="1"/>
</dbReference>
<dbReference type="InterPro" id="IPR015212">
    <property type="entry name" value="RGS-like_dom"/>
</dbReference>
<dbReference type="GO" id="GO:0007186">
    <property type="term" value="P:G protein-coupled receptor signaling pathway"/>
    <property type="evidence" value="ECO:0007669"/>
    <property type="project" value="InterPro"/>
</dbReference>
<evidence type="ECO:0000256" key="10">
    <source>
        <dbReference type="ARBA" id="ARBA00054673"/>
    </source>
</evidence>
<dbReference type="GO" id="GO:0001664">
    <property type="term" value="F:G protein-coupled receptor binding"/>
    <property type="evidence" value="ECO:0007669"/>
    <property type="project" value="InterPro"/>
</dbReference>
<dbReference type="AlphaFoldDB" id="A0A091MEG2"/>
<dbReference type="Proteomes" id="UP000053537">
    <property type="component" value="Unassembled WGS sequence"/>
</dbReference>
<dbReference type="SUPFAM" id="SSF48065">
    <property type="entry name" value="DBL homology domain (DH-domain)"/>
    <property type="match status" value="1"/>
</dbReference>
<dbReference type="PROSITE" id="PS00741">
    <property type="entry name" value="DH_1"/>
    <property type="match status" value="1"/>
</dbReference>